<evidence type="ECO:0000256" key="10">
    <source>
        <dbReference type="ARBA" id="ARBA00023140"/>
    </source>
</evidence>
<reference evidence="13 14" key="1">
    <citation type="journal article" date="2010" name="Cell">
        <title>The genome of Naegleria gruberi illuminates early eukaryotic versatility.</title>
        <authorList>
            <person name="Fritz-Laylin L.K."/>
            <person name="Prochnik S.E."/>
            <person name="Ginger M.L."/>
            <person name="Dacks J.B."/>
            <person name="Carpenter M.L."/>
            <person name="Field M.C."/>
            <person name="Kuo A."/>
            <person name="Paredez A."/>
            <person name="Chapman J."/>
            <person name="Pham J."/>
            <person name="Shu S."/>
            <person name="Neupane R."/>
            <person name="Cipriano M."/>
            <person name="Mancuso J."/>
            <person name="Tu H."/>
            <person name="Salamov A."/>
            <person name="Lindquist E."/>
            <person name="Shapiro H."/>
            <person name="Lucas S."/>
            <person name="Grigoriev I.V."/>
            <person name="Cande W.Z."/>
            <person name="Fulton C."/>
            <person name="Rokhsar D.S."/>
            <person name="Dawson S.C."/>
        </authorList>
    </citation>
    <scope>NUCLEOTIDE SEQUENCE [LARGE SCALE GENOMIC DNA]</scope>
    <source>
        <strain evidence="13 14">NEG-M</strain>
    </source>
</reference>
<dbReference type="GO" id="GO:0071949">
    <property type="term" value="F:FAD binding"/>
    <property type="evidence" value="ECO:0007669"/>
    <property type="project" value="InterPro"/>
</dbReference>
<evidence type="ECO:0000256" key="2">
    <source>
        <dbReference type="ARBA" id="ARBA00004275"/>
    </source>
</evidence>
<dbReference type="KEGG" id="ngr:NAEGRDRAFT_80281"/>
<dbReference type="SUPFAM" id="SSF47203">
    <property type="entry name" value="Acyl-CoA dehydrogenase C-terminal domain-like"/>
    <property type="match status" value="2"/>
</dbReference>
<gene>
    <name evidence="13" type="ORF">NAEGRDRAFT_80281</name>
</gene>
<dbReference type="InterPro" id="IPR009100">
    <property type="entry name" value="AcylCoA_DH/oxidase_NM_dom_sf"/>
</dbReference>
<comment type="similarity">
    <text evidence="3">Belongs to the acyl-CoA oxidase family.</text>
</comment>
<accession>D2VK93</accession>
<name>D2VK93_NAEGR</name>
<keyword evidence="5" id="KW-0285">Flavoprotein</keyword>
<keyword evidence="14" id="KW-1185">Reference proteome</keyword>
<dbReference type="GO" id="GO:0003997">
    <property type="term" value="F:acyl-CoA oxidase activity"/>
    <property type="evidence" value="ECO:0007669"/>
    <property type="project" value="UniProtKB-EC"/>
</dbReference>
<dbReference type="RefSeq" id="XP_002675564.1">
    <property type="nucleotide sequence ID" value="XM_002675518.1"/>
</dbReference>
<keyword evidence="10" id="KW-0576">Peroxisome</keyword>
<dbReference type="GO" id="GO:0033540">
    <property type="term" value="P:fatty acid beta-oxidation using acyl-CoA oxidase"/>
    <property type="evidence" value="ECO:0007669"/>
    <property type="project" value="TreeGrafter"/>
</dbReference>
<evidence type="ECO:0000313" key="14">
    <source>
        <dbReference type="Proteomes" id="UP000006671"/>
    </source>
</evidence>
<dbReference type="EMBL" id="GG738877">
    <property type="protein sequence ID" value="EFC42820.1"/>
    <property type="molecule type" value="Genomic_DNA"/>
</dbReference>
<evidence type="ECO:0000259" key="12">
    <source>
        <dbReference type="Pfam" id="PF22924"/>
    </source>
</evidence>
<protein>
    <recommendedName>
        <fullName evidence="4">acyl-CoA oxidase</fullName>
        <ecNumber evidence="4">1.3.3.6</ecNumber>
    </recommendedName>
</protein>
<dbReference type="FunFam" id="1.20.140.10:FF:000010">
    <property type="entry name" value="Acyl-coenzyme A oxidase"/>
    <property type="match status" value="1"/>
</dbReference>
<dbReference type="Gene3D" id="2.40.110.10">
    <property type="entry name" value="Butyryl-CoA Dehydrogenase, subunit A, domain 2"/>
    <property type="match status" value="1"/>
</dbReference>
<dbReference type="OrthoDB" id="538336at2759"/>
<evidence type="ECO:0000256" key="7">
    <source>
        <dbReference type="ARBA" id="ARBA00022832"/>
    </source>
</evidence>
<evidence type="ECO:0000256" key="1">
    <source>
        <dbReference type="ARBA" id="ARBA00001974"/>
    </source>
</evidence>
<dbReference type="FunFam" id="2.40.110.10:FF:000005">
    <property type="entry name" value="Acyl-coenzyme A oxidase"/>
    <property type="match status" value="1"/>
</dbReference>
<evidence type="ECO:0000259" key="11">
    <source>
        <dbReference type="Pfam" id="PF01756"/>
    </source>
</evidence>
<dbReference type="Proteomes" id="UP000006671">
    <property type="component" value="Unassembled WGS sequence"/>
</dbReference>
<dbReference type="EC" id="1.3.3.6" evidence="4"/>
<dbReference type="OMA" id="QKSHDRA"/>
<evidence type="ECO:0000256" key="9">
    <source>
        <dbReference type="ARBA" id="ARBA00023098"/>
    </source>
</evidence>
<dbReference type="InterPro" id="IPR012258">
    <property type="entry name" value="Acyl-CoA_oxidase"/>
</dbReference>
<dbReference type="Pfam" id="PF22924">
    <property type="entry name" value="ACOX_C_alpha1"/>
    <property type="match status" value="1"/>
</dbReference>
<dbReference type="InParanoid" id="D2VK93"/>
<dbReference type="PANTHER" id="PTHR10909">
    <property type="entry name" value="ELECTRON TRANSPORT OXIDOREDUCTASE"/>
    <property type="match status" value="1"/>
</dbReference>
<feature type="domain" description="Acyl-CoA oxidase C-terminal" evidence="11">
    <location>
        <begin position="573"/>
        <end position="713"/>
    </location>
</feature>
<dbReference type="GO" id="GO:0005504">
    <property type="term" value="F:fatty acid binding"/>
    <property type="evidence" value="ECO:0007669"/>
    <property type="project" value="TreeGrafter"/>
</dbReference>
<dbReference type="GO" id="GO:0055088">
    <property type="term" value="P:lipid homeostasis"/>
    <property type="evidence" value="ECO:0007669"/>
    <property type="project" value="TreeGrafter"/>
</dbReference>
<dbReference type="VEuPathDB" id="AmoebaDB:NAEGRDRAFT_80281"/>
<evidence type="ECO:0000256" key="3">
    <source>
        <dbReference type="ARBA" id="ARBA00006288"/>
    </source>
</evidence>
<feature type="domain" description="Acyl-CoA oxidase C-alpha1" evidence="12">
    <location>
        <begin position="333"/>
        <end position="489"/>
    </location>
</feature>
<keyword evidence="9" id="KW-0443">Lipid metabolism</keyword>
<dbReference type="eggNOG" id="KOG0135">
    <property type="taxonomic scope" value="Eukaryota"/>
</dbReference>
<keyword evidence="6" id="KW-0274">FAD</keyword>
<comment type="cofactor">
    <cofactor evidence="1">
        <name>FAD</name>
        <dbReference type="ChEBI" id="CHEBI:57692"/>
    </cofactor>
</comment>
<evidence type="ECO:0000313" key="13">
    <source>
        <dbReference type="EMBL" id="EFC42820.1"/>
    </source>
</evidence>
<proteinExistence type="inferred from homology"/>
<dbReference type="InterPro" id="IPR046373">
    <property type="entry name" value="Acyl-CoA_Oxase/DH_mid-dom_sf"/>
</dbReference>
<evidence type="ECO:0000256" key="8">
    <source>
        <dbReference type="ARBA" id="ARBA00023002"/>
    </source>
</evidence>
<comment type="subcellular location">
    <subcellularLocation>
        <location evidence="2">Peroxisome</location>
    </subcellularLocation>
</comment>
<dbReference type="Pfam" id="PF01756">
    <property type="entry name" value="ACOX"/>
    <property type="match status" value="1"/>
</dbReference>
<dbReference type="InterPro" id="IPR002655">
    <property type="entry name" value="Acyl-CoA_oxidase_C"/>
</dbReference>
<dbReference type="InterPro" id="IPR036250">
    <property type="entry name" value="AcylCo_DH-like_C"/>
</dbReference>
<dbReference type="STRING" id="5762.D2VK93"/>
<evidence type="ECO:0000256" key="4">
    <source>
        <dbReference type="ARBA" id="ARBA00012870"/>
    </source>
</evidence>
<sequence>MIGHNQLRRLSILANHLCSGFDVNNQSNIIEENSTSGGGRIYDPTLKTPPTIKTSFSLTQQDVHSIANNLLKPDYVELRQKLLDYFTKNQDYFKMYSGYDAKLEECRQKSHDRALKILSQEFVSPIDILKDPLKISLFLNSIPTDVSSLVKLSVHFNLFGACIAHLGTTEQLDKWLGPNSTFSKELGCFLMSELAHASNVRQLAVTATYDSSRNEFIINTPDEGAQKYWIGNAFKSATSGVLFAQCIVDGVNHGIHSFVVPLRDPKTMKVYDNILIRDVGIKMALNGIDNGMVAFNNYRIPASNLLARYAKINNGKYETTIKNENVRFAKHIGALLQARLGVGSGSINALQMALIVAIRYAHRREQFGPPKSNEWKLIEYKTHQMRLLPLLAESYAYNFFSSYCMKKYEEYMKSGFKEELLKNLHLLASVSKVVISSRNLDIIQECRESCGGQGVLTRNLLPILRVDSEANVTLDGDNHLLLYQISGVLLTEYAKQFKTLPNVKNNVFMSALTNIVGPSVDAINSIYIIGKEGVNDFWRNGLLTHYANTSKDHILSKEFLMGALQYRENRLVHTLASKMYKLTEKYKSLNNNTHTAQYLAHNEASTHSLNCAKAYCDKIIGQIFFEQLDSIKSSMGVYSNVYKIMQTMCQLFVLSIIAKDPFFLAKKVVGASKFKAIKKLREELATSLAGNSLQLIDAFAIPDFVLDGSIGARNFHYITLNGYNHEIQDM</sequence>
<dbReference type="InterPro" id="IPR055060">
    <property type="entry name" value="ACOX_C_alpha1"/>
</dbReference>
<evidence type="ECO:0000256" key="6">
    <source>
        <dbReference type="ARBA" id="ARBA00022827"/>
    </source>
</evidence>
<keyword evidence="7" id="KW-0276">Fatty acid metabolism</keyword>
<dbReference type="GeneID" id="8851198"/>
<keyword evidence="8" id="KW-0560">Oxidoreductase</keyword>
<dbReference type="AlphaFoldDB" id="D2VK93"/>
<organism evidence="14">
    <name type="scientific">Naegleria gruberi</name>
    <name type="common">Amoeba</name>
    <dbReference type="NCBI Taxonomy" id="5762"/>
    <lineage>
        <taxon>Eukaryota</taxon>
        <taxon>Discoba</taxon>
        <taxon>Heterolobosea</taxon>
        <taxon>Tetramitia</taxon>
        <taxon>Eutetramitia</taxon>
        <taxon>Vahlkampfiidae</taxon>
        <taxon>Naegleria</taxon>
    </lineage>
</organism>
<evidence type="ECO:0000256" key="5">
    <source>
        <dbReference type="ARBA" id="ARBA00022630"/>
    </source>
</evidence>
<dbReference type="SUPFAM" id="SSF56645">
    <property type="entry name" value="Acyl-CoA dehydrogenase NM domain-like"/>
    <property type="match status" value="1"/>
</dbReference>
<dbReference type="Gene3D" id="1.20.140.10">
    <property type="entry name" value="Butyryl-CoA Dehydrogenase, subunit A, domain 3"/>
    <property type="match status" value="2"/>
</dbReference>
<dbReference type="GO" id="GO:0005777">
    <property type="term" value="C:peroxisome"/>
    <property type="evidence" value="ECO:0007669"/>
    <property type="project" value="UniProtKB-SubCell"/>
</dbReference>